<dbReference type="AlphaFoldDB" id="A0A6L2JJN1"/>
<organism evidence="1">
    <name type="scientific">Tanacetum cinerariifolium</name>
    <name type="common">Dalmatian daisy</name>
    <name type="synonym">Chrysanthemum cinerariifolium</name>
    <dbReference type="NCBI Taxonomy" id="118510"/>
    <lineage>
        <taxon>Eukaryota</taxon>
        <taxon>Viridiplantae</taxon>
        <taxon>Streptophyta</taxon>
        <taxon>Embryophyta</taxon>
        <taxon>Tracheophyta</taxon>
        <taxon>Spermatophyta</taxon>
        <taxon>Magnoliopsida</taxon>
        <taxon>eudicotyledons</taxon>
        <taxon>Gunneridae</taxon>
        <taxon>Pentapetalae</taxon>
        <taxon>asterids</taxon>
        <taxon>campanulids</taxon>
        <taxon>Asterales</taxon>
        <taxon>Asteraceae</taxon>
        <taxon>Asteroideae</taxon>
        <taxon>Anthemideae</taxon>
        <taxon>Anthemidinae</taxon>
        <taxon>Tanacetum</taxon>
    </lineage>
</organism>
<protein>
    <submittedName>
        <fullName evidence="1">Zinc finger, CCHC-type, retrotransposon Gag domain protein</fullName>
    </submittedName>
</protein>
<gene>
    <name evidence="1" type="ORF">Tci_008917</name>
</gene>
<comment type="caution">
    <text evidence="1">The sequence shown here is derived from an EMBL/GenBank/DDBJ whole genome shotgun (WGS) entry which is preliminary data.</text>
</comment>
<name>A0A6L2JJN1_TANCI</name>
<dbReference type="EMBL" id="BKCJ010000868">
    <property type="protein sequence ID" value="GEU36939.1"/>
    <property type="molecule type" value="Genomic_DNA"/>
</dbReference>
<reference evidence="1" key="1">
    <citation type="journal article" date="2019" name="Sci. Rep.">
        <title>Draft genome of Tanacetum cinerariifolium, the natural source of mosquito coil.</title>
        <authorList>
            <person name="Yamashiro T."/>
            <person name="Shiraishi A."/>
            <person name="Satake H."/>
            <person name="Nakayama K."/>
        </authorList>
    </citation>
    <scope>NUCLEOTIDE SEQUENCE</scope>
</reference>
<accession>A0A6L2JJN1</accession>
<sequence length="390" mass="43988">MLVDALLQHGVKGQVNRMVEKMRGLEIKQEAVEVDKGVAEVAKEVVEMAKEVIRVVREVVEGFSRQLSMSSSVRGGYKISNGSLLEILSCNFSSKKLWNICAQYGTVQDVYIPKKPSKQGKPLSFGHFNKVNDVDTESKPISFSQNSAPKEHVHGFGYTPLFAKVVKRKEVQECHDTPVMFPKRGLLNYEDRVVWIDVEGTPLQAWSHATFNTIASKWGELINMDVSNASNKYNMCLCVKTKNSPDHVEKSARRLKNSPCHMENSHVNMENSPEQLENSPDHVENSHVHMENSPEQIRSERLVGIASPDSRQDSRGVSYEFWTSDASGNPPPVTIHTWLECFNKQKPHSFEKATTPVDAENWISHMEKIFDVVENSETGSFKMINTLSNL</sequence>
<evidence type="ECO:0000313" key="1">
    <source>
        <dbReference type="EMBL" id="GEU36939.1"/>
    </source>
</evidence>
<proteinExistence type="predicted"/>